<dbReference type="Proteomes" id="UP000821865">
    <property type="component" value="Chromosome 1"/>
</dbReference>
<dbReference type="EMBL" id="CM023470">
    <property type="protein sequence ID" value="KAH7980796.1"/>
    <property type="molecule type" value="Genomic_DNA"/>
</dbReference>
<name>A0ACB8E2G8_DERSI</name>
<reference evidence="1" key="1">
    <citation type="submission" date="2020-05" db="EMBL/GenBank/DDBJ databases">
        <title>Large-scale comparative analyses of tick genomes elucidate their genetic diversity and vector capacities.</title>
        <authorList>
            <person name="Jia N."/>
            <person name="Wang J."/>
            <person name="Shi W."/>
            <person name="Du L."/>
            <person name="Sun Y."/>
            <person name="Zhan W."/>
            <person name="Jiang J."/>
            <person name="Wang Q."/>
            <person name="Zhang B."/>
            <person name="Ji P."/>
            <person name="Sakyi L.B."/>
            <person name="Cui X."/>
            <person name="Yuan T."/>
            <person name="Jiang B."/>
            <person name="Yang W."/>
            <person name="Lam T.T.-Y."/>
            <person name="Chang Q."/>
            <person name="Ding S."/>
            <person name="Wang X."/>
            <person name="Zhu J."/>
            <person name="Ruan X."/>
            <person name="Zhao L."/>
            <person name="Wei J."/>
            <person name="Que T."/>
            <person name="Du C."/>
            <person name="Cheng J."/>
            <person name="Dai P."/>
            <person name="Han X."/>
            <person name="Huang E."/>
            <person name="Gao Y."/>
            <person name="Liu J."/>
            <person name="Shao H."/>
            <person name="Ye R."/>
            <person name="Li L."/>
            <person name="Wei W."/>
            <person name="Wang X."/>
            <person name="Wang C."/>
            <person name="Yang T."/>
            <person name="Huo Q."/>
            <person name="Li W."/>
            <person name="Guo W."/>
            <person name="Chen H."/>
            <person name="Zhou L."/>
            <person name="Ni X."/>
            <person name="Tian J."/>
            <person name="Zhou Y."/>
            <person name="Sheng Y."/>
            <person name="Liu T."/>
            <person name="Pan Y."/>
            <person name="Xia L."/>
            <person name="Li J."/>
            <person name="Zhao F."/>
            <person name="Cao W."/>
        </authorList>
    </citation>
    <scope>NUCLEOTIDE SEQUENCE</scope>
    <source>
        <strain evidence="1">Dsil-2018</strain>
    </source>
</reference>
<comment type="caution">
    <text evidence="1">The sequence shown here is derived from an EMBL/GenBank/DDBJ whole genome shotgun (WGS) entry which is preliminary data.</text>
</comment>
<protein>
    <submittedName>
        <fullName evidence="1">Uncharacterized protein</fullName>
    </submittedName>
</protein>
<evidence type="ECO:0000313" key="2">
    <source>
        <dbReference type="Proteomes" id="UP000821865"/>
    </source>
</evidence>
<sequence>MECQNRARKASLPARFENFYLEDDSSDVAAEEECSSSATLRNEAEDVAITQPSMPAVHKATRGRKFPCQKCGRCFDSRLKRMKHQFTHTGAASSASSLDCAKCQRTFSSRLALVEHQAWHESRMLYSCPTCGRQFRQNTGLWRHLRTHKPDAPKQRYPCPQCGKDFARPYYLKAHLASHDESCKSRFVCDICQRSFFQRSDLSRHQQTHNSERRFECSICKRGFLNLSSFKRHEKEHDSAQGTPCPECGATFKRPYQLKEHVVRYHGDAALLKLLALKKRFNRSASALKIDRKQTSKPLLQHHADNVLQRNGHNTIGGVQGRLEGEKDYLLRERLTARVDVAPASDLQICDRPEINKYPSRLQEQHTSSGKATTASSSSGVPLGGGTTLSEKPTEQALTEVGSNPASLPTLQGNGCAETGPVDQGDILQRSLRVLPIECIQGDLGGGLGTEPETNFVSHPDFGSQAYYDWLSGFTSACNLSTLPLDAEMFIKVTQVLKTISDALATPSGVLTCRENFRVLLGILEDLQRVVGSHLNFVLETLQPSLPT</sequence>
<keyword evidence="2" id="KW-1185">Reference proteome</keyword>
<proteinExistence type="predicted"/>
<evidence type="ECO:0000313" key="1">
    <source>
        <dbReference type="EMBL" id="KAH7980796.1"/>
    </source>
</evidence>
<gene>
    <name evidence="1" type="ORF">HPB49_019312</name>
</gene>
<organism evidence="1 2">
    <name type="scientific">Dermacentor silvarum</name>
    <name type="common">Tick</name>
    <dbReference type="NCBI Taxonomy" id="543639"/>
    <lineage>
        <taxon>Eukaryota</taxon>
        <taxon>Metazoa</taxon>
        <taxon>Ecdysozoa</taxon>
        <taxon>Arthropoda</taxon>
        <taxon>Chelicerata</taxon>
        <taxon>Arachnida</taxon>
        <taxon>Acari</taxon>
        <taxon>Parasitiformes</taxon>
        <taxon>Ixodida</taxon>
        <taxon>Ixodoidea</taxon>
        <taxon>Ixodidae</taxon>
        <taxon>Rhipicephalinae</taxon>
        <taxon>Dermacentor</taxon>
    </lineage>
</organism>
<accession>A0ACB8E2G8</accession>